<protein>
    <recommendedName>
        <fullName evidence="3">BTB domain-containing protein</fullName>
    </recommendedName>
</protein>
<comment type="caution">
    <text evidence="1">The sequence shown here is derived from an EMBL/GenBank/DDBJ whole genome shotgun (WGS) entry which is preliminary data.</text>
</comment>
<evidence type="ECO:0000313" key="1">
    <source>
        <dbReference type="EMBL" id="GAU87847.1"/>
    </source>
</evidence>
<evidence type="ECO:0000313" key="2">
    <source>
        <dbReference type="Proteomes" id="UP000186922"/>
    </source>
</evidence>
<dbReference type="Gene3D" id="3.30.710.10">
    <property type="entry name" value="Potassium Channel Kv1.1, Chain A"/>
    <property type="match status" value="1"/>
</dbReference>
<sequence>MADVSISTLDTLIRCMYYQCTDKLKESAKDVLVAANLKETCEHILAEGITNETAIDLLILAEKVSAPILKDAALRYAGKNLRALHSAEEIFAAVARWGTK</sequence>
<dbReference type="EMBL" id="BDGG01000001">
    <property type="protein sequence ID" value="GAU87847.1"/>
    <property type="molecule type" value="Genomic_DNA"/>
</dbReference>
<reference evidence="1 2" key="1">
    <citation type="journal article" date="2016" name="Nat. Commun.">
        <title>Extremotolerant tardigrade genome and improved radiotolerance of human cultured cells by tardigrade-unique protein.</title>
        <authorList>
            <person name="Hashimoto T."/>
            <person name="Horikawa D.D."/>
            <person name="Saito Y."/>
            <person name="Kuwahara H."/>
            <person name="Kozuka-Hata H."/>
            <person name="Shin-I T."/>
            <person name="Minakuchi Y."/>
            <person name="Ohishi K."/>
            <person name="Motoyama A."/>
            <person name="Aizu T."/>
            <person name="Enomoto A."/>
            <person name="Kondo K."/>
            <person name="Tanaka S."/>
            <person name="Hara Y."/>
            <person name="Koshikawa S."/>
            <person name="Sagara H."/>
            <person name="Miura T."/>
            <person name="Yokobori S."/>
            <person name="Miyagawa K."/>
            <person name="Suzuki Y."/>
            <person name="Kubo T."/>
            <person name="Oyama M."/>
            <person name="Kohara Y."/>
            <person name="Fujiyama A."/>
            <person name="Arakawa K."/>
            <person name="Katayama T."/>
            <person name="Toyoda A."/>
            <person name="Kunieda T."/>
        </authorList>
    </citation>
    <scope>NUCLEOTIDE SEQUENCE [LARGE SCALE GENOMIC DNA]</scope>
    <source>
        <strain evidence="1 2">YOKOZUNA-1</strain>
    </source>
</reference>
<proteinExistence type="predicted"/>
<dbReference type="InterPro" id="IPR011333">
    <property type="entry name" value="SKP1/BTB/POZ_sf"/>
</dbReference>
<dbReference type="AlphaFoldDB" id="A0A1D1UKQ0"/>
<dbReference type="OrthoDB" id="684045at2759"/>
<dbReference type="Proteomes" id="UP000186922">
    <property type="component" value="Unassembled WGS sequence"/>
</dbReference>
<name>A0A1D1UKQ0_RAMVA</name>
<keyword evidence="2" id="KW-1185">Reference proteome</keyword>
<dbReference type="CDD" id="cd14733">
    <property type="entry name" value="BACK"/>
    <property type="match status" value="1"/>
</dbReference>
<accession>A0A1D1UKQ0</accession>
<evidence type="ECO:0008006" key="3">
    <source>
        <dbReference type="Google" id="ProtNLM"/>
    </source>
</evidence>
<gene>
    <name evidence="1" type="primary">RvY_00643-1</name>
    <name evidence="1" type="synonym">RvY_00643.1</name>
    <name evidence="1" type="ORF">RvY_00643</name>
</gene>
<organism evidence="1 2">
    <name type="scientific">Ramazzottius varieornatus</name>
    <name type="common">Water bear</name>
    <name type="synonym">Tardigrade</name>
    <dbReference type="NCBI Taxonomy" id="947166"/>
    <lineage>
        <taxon>Eukaryota</taxon>
        <taxon>Metazoa</taxon>
        <taxon>Ecdysozoa</taxon>
        <taxon>Tardigrada</taxon>
        <taxon>Eutardigrada</taxon>
        <taxon>Parachela</taxon>
        <taxon>Hypsibioidea</taxon>
        <taxon>Ramazzottiidae</taxon>
        <taxon>Ramazzottius</taxon>
    </lineage>
</organism>